<dbReference type="InterPro" id="IPR023213">
    <property type="entry name" value="CAT-like_dom_sf"/>
</dbReference>
<keyword evidence="2" id="KW-0808">Transferase</keyword>
<keyword evidence="3" id="KW-1185">Reference proteome</keyword>
<sequence>MRSSCMVTPSKPTPNDLLSFSKMDLMVPMNHFPPVIFFYKPNHNNNNNLTNQSAAVETIKNSLKRILVHYYPFSGRFRRINIKGDQQLVLECNAMGVQFFEADYLNVKMSDYIELFDPDKATKKLVPHVDYSIPIEEWPLMLVQVTKFSCGGLSLCLLISHTLVDGVAMYNFIKLWTKLGSRFDHSGFKAPPLLLGCSNATEVLQKETTPVVMKVFAEQIKKLKKEVNEENTHLHRPYSTYEVVAAHIWRCACMARQGDKDQPTVIRIVADIRNRLKPKIPKNFVGNVVLPVLTPTCLYGEILSNRLSYTAQKIREATVVLTDEYIRSALDYAEKMEAKQVHALGYESKGGYFYGNPNLSVGSVIGVPIYDVDFGWGKPVFYSPGNLGSQDGKLFMAPSPDGDGSLFIHLRFQTQYFQAFKEFFYGVDQKDDIIYHTAQSNQARL</sequence>
<name>A0AAD7L858_QUISA</name>
<dbReference type="EMBL" id="JARAOO010000010">
    <property type="protein sequence ID" value="KAJ7953376.1"/>
    <property type="molecule type" value="Genomic_DNA"/>
</dbReference>
<dbReference type="Pfam" id="PF02458">
    <property type="entry name" value="Transferase"/>
    <property type="match status" value="2"/>
</dbReference>
<dbReference type="PANTHER" id="PTHR31642:SF324">
    <property type="entry name" value="SPERMIDINE HYDROXYCINNAMOYL TRANSFERASE"/>
    <property type="match status" value="1"/>
</dbReference>
<organism evidence="2 3">
    <name type="scientific">Quillaja saponaria</name>
    <name type="common">Soap bark tree</name>
    <dbReference type="NCBI Taxonomy" id="32244"/>
    <lineage>
        <taxon>Eukaryota</taxon>
        <taxon>Viridiplantae</taxon>
        <taxon>Streptophyta</taxon>
        <taxon>Embryophyta</taxon>
        <taxon>Tracheophyta</taxon>
        <taxon>Spermatophyta</taxon>
        <taxon>Magnoliopsida</taxon>
        <taxon>eudicotyledons</taxon>
        <taxon>Gunneridae</taxon>
        <taxon>Pentapetalae</taxon>
        <taxon>rosids</taxon>
        <taxon>fabids</taxon>
        <taxon>Fabales</taxon>
        <taxon>Quillajaceae</taxon>
        <taxon>Quillaja</taxon>
    </lineage>
</organism>
<dbReference type="GO" id="GO:0016747">
    <property type="term" value="F:acyltransferase activity, transferring groups other than amino-acyl groups"/>
    <property type="evidence" value="ECO:0007669"/>
    <property type="project" value="TreeGrafter"/>
</dbReference>
<comment type="similarity">
    <text evidence="1">Belongs to the plant acyltransferase family.</text>
</comment>
<dbReference type="PANTHER" id="PTHR31642">
    <property type="entry name" value="TRICHOTHECENE 3-O-ACETYLTRANSFERASE"/>
    <property type="match status" value="1"/>
</dbReference>
<dbReference type="Proteomes" id="UP001163823">
    <property type="component" value="Chromosome 10"/>
</dbReference>
<comment type="caution">
    <text evidence="2">The sequence shown here is derived from an EMBL/GenBank/DDBJ whole genome shotgun (WGS) entry which is preliminary data.</text>
</comment>
<proteinExistence type="inferred from homology"/>
<accession>A0AAD7L858</accession>
<evidence type="ECO:0000313" key="2">
    <source>
        <dbReference type="EMBL" id="KAJ7953376.1"/>
    </source>
</evidence>
<dbReference type="KEGG" id="qsa:O6P43_025088"/>
<dbReference type="InterPro" id="IPR050317">
    <property type="entry name" value="Plant_Fungal_Acyltransferase"/>
</dbReference>
<gene>
    <name evidence="2" type="ORF">O6P43_025088</name>
</gene>
<protein>
    <submittedName>
        <fullName evidence="2">Hydroxycinnamoyl-CoA shikimate/quinate hydroxycinnamoyl transferase</fullName>
    </submittedName>
</protein>
<dbReference type="AlphaFoldDB" id="A0AAD7L858"/>
<reference evidence="2" key="1">
    <citation type="journal article" date="2023" name="Science">
        <title>Elucidation of the pathway for biosynthesis of saponin adjuvants from the soapbark tree.</title>
        <authorList>
            <person name="Reed J."/>
            <person name="Orme A."/>
            <person name="El-Demerdash A."/>
            <person name="Owen C."/>
            <person name="Martin L.B.B."/>
            <person name="Misra R.C."/>
            <person name="Kikuchi S."/>
            <person name="Rejzek M."/>
            <person name="Martin A.C."/>
            <person name="Harkess A."/>
            <person name="Leebens-Mack J."/>
            <person name="Louveau T."/>
            <person name="Stephenson M.J."/>
            <person name="Osbourn A."/>
        </authorList>
    </citation>
    <scope>NUCLEOTIDE SEQUENCE</scope>
    <source>
        <strain evidence="2">S10</strain>
    </source>
</reference>
<dbReference type="Gene3D" id="3.30.559.10">
    <property type="entry name" value="Chloramphenicol acetyltransferase-like domain"/>
    <property type="match status" value="2"/>
</dbReference>
<evidence type="ECO:0000256" key="1">
    <source>
        <dbReference type="ARBA" id="ARBA00009861"/>
    </source>
</evidence>
<evidence type="ECO:0000313" key="3">
    <source>
        <dbReference type="Proteomes" id="UP001163823"/>
    </source>
</evidence>